<feature type="region of interest" description="Disordered" evidence="1">
    <location>
        <begin position="68"/>
        <end position="238"/>
    </location>
</feature>
<protein>
    <submittedName>
        <fullName evidence="2">Uncharacterized protein</fullName>
    </submittedName>
</protein>
<feature type="compositionally biased region" description="Polar residues" evidence="1">
    <location>
        <begin position="68"/>
        <end position="83"/>
    </location>
</feature>
<keyword evidence="3" id="KW-1185">Reference proteome</keyword>
<feature type="compositionally biased region" description="Low complexity" evidence="1">
    <location>
        <begin position="337"/>
        <end position="351"/>
    </location>
</feature>
<proteinExistence type="predicted"/>
<dbReference type="Proteomes" id="UP000192596">
    <property type="component" value="Unassembled WGS sequence"/>
</dbReference>
<gene>
    <name evidence="2" type="ORF">B0A48_08736</name>
</gene>
<feature type="compositionally biased region" description="Pro residues" evidence="1">
    <location>
        <begin position="275"/>
        <end position="286"/>
    </location>
</feature>
<dbReference type="STRING" id="1507870.A0A1V8T4L1"/>
<feature type="region of interest" description="Disordered" evidence="1">
    <location>
        <begin position="590"/>
        <end position="657"/>
    </location>
</feature>
<evidence type="ECO:0000313" key="3">
    <source>
        <dbReference type="Proteomes" id="UP000192596"/>
    </source>
</evidence>
<feature type="region of interest" description="Disordered" evidence="1">
    <location>
        <begin position="1"/>
        <end position="56"/>
    </location>
</feature>
<feature type="compositionally biased region" description="Pro residues" evidence="1">
    <location>
        <begin position="174"/>
        <end position="188"/>
    </location>
</feature>
<dbReference type="AlphaFoldDB" id="A0A1V8T4L1"/>
<reference evidence="3" key="1">
    <citation type="submission" date="2017-03" db="EMBL/GenBank/DDBJ databases">
        <title>Genomes of endolithic fungi from Antarctica.</title>
        <authorList>
            <person name="Coleine C."/>
            <person name="Masonjones S."/>
            <person name="Stajich J.E."/>
        </authorList>
    </citation>
    <scope>NUCLEOTIDE SEQUENCE [LARGE SCALE GENOMIC DNA]</scope>
    <source>
        <strain evidence="3">CCFEE 5527</strain>
    </source>
</reference>
<dbReference type="OrthoDB" id="3922255at2759"/>
<comment type="caution">
    <text evidence="2">The sequence shown here is derived from an EMBL/GenBank/DDBJ whole genome shotgun (WGS) entry which is preliminary data.</text>
</comment>
<feature type="compositionally biased region" description="Low complexity" evidence="1">
    <location>
        <begin position="384"/>
        <end position="402"/>
    </location>
</feature>
<feature type="compositionally biased region" description="Polar residues" evidence="1">
    <location>
        <begin position="31"/>
        <end position="56"/>
    </location>
</feature>
<feature type="compositionally biased region" description="Polar residues" evidence="1">
    <location>
        <begin position="442"/>
        <end position="455"/>
    </location>
</feature>
<feature type="region of interest" description="Disordered" evidence="1">
    <location>
        <begin position="521"/>
        <end position="572"/>
    </location>
</feature>
<feature type="compositionally biased region" description="Basic and acidic residues" evidence="1">
    <location>
        <begin position="357"/>
        <end position="370"/>
    </location>
</feature>
<feature type="compositionally biased region" description="Low complexity" evidence="1">
    <location>
        <begin position="619"/>
        <end position="639"/>
    </location>
</feature>
<feature type="region of interest" description="Disordered" evidence="1">
    <location>
        <begin position="328"/>
        <end position="495"/>
    </location>
</feature>
<organism evidence="2 3">
    <name type="scientific">Cryoendolithus antarcticus</name>
    <dbReference type="NCBI Taxonomy" id="1507870"/>
    <lineage>
        <taxon>Eukaryota</taxon>
        <taxon>Fungi</taxon>
        <taxon>Dikarya</taxon>
        <taxon>Ascomycota</taxon>
        <taxon>Pezizomycotina</taxon>
        <taxon>Dothideomycetes</taxon>
        <taxon>Dothideomycetidae</taxon>
        <taxon>Cladosporiales</taxon>
        <taxon>Cladosporiaceae</taxon>
        <taxon>Cryoendolithus</taxon>
    </lineage>
</organism>
<name>A0A1V8T4L1_9PEZI</name>
<accession>A0A1V8T4L1</accession>
<feature type="compositionally biased region" description="Low complexity" evidence="1">
    <location>
        <begin position="536"/>
        <end position="565"/>
    </location>
</feature>
<dbReference type="EMBL" id="NAJO01000017">
    <property type="protein sequence ID" value="OQO06148.1"/>
    <property type="molecule type" value="Genomic_DNA"/>
</dbReference>
<feature type="compositionally biased region" description="Low complexity" evidence="1">
    <location>
        <begin position="149"/>
        <end position="173"/>
    </location>
</feature>
<feature type="region of interest" description="Disordered" evidence="1">
    <location>
        <begin position="272"/>
        <end position="291"/>
    </location>
</feature>
<evidence type="ECO:0000256" key="1">
    <source>
        <dbReference type="SAM" id="MobiDB-lite"/>
    </source>
</evidence>
<dbReference type="InParanoid" id="A0A1V8T4L1"/>
<feature type="compositionally biased region" description="Low complexity" evidence="1">
    <location>
        <begin position="456"/>
        <end position="473"/>
    </location>
</feature>
<evidence type="ECO:0000313" key="2">
    <source>
        <dbReference type="EMBL" id="OQO06148.1"/>
    </source>
</evidence>
<feature type="compositionally biased region" description="Basic and acidic residues" evidence="1">
    <location>
        <begin position="403"/>
        <end position="441"/>
    </location>
</feature>
<sequence>MPQVAHAEEYDSDVSAVKPGTRVDARASATYGRSSRTPRTGPYATSDSGYSSYTNASNTTGAVVATVGQSKQAVQPTTSSSRSKPVIHRAESQRIQKRPASRSVSTSRPSADCRDPNCRDPTCLSTKNSDRRYTLPHQPTQQPARPLSGVQYPVQQPGPGGQYQIPPDYRYPTAAPPTAAPILNPQPTPRARTGSTPRDRPGSWAGPPYAGPTYGSTPPQGGMQAKRGPPPSPSAYHQQQLQDQYTAAYHRAIAEAQLASTPLATAMGTYAPAQMQPPSPQRPALPHPYSARAGIAAPGYATGILPTTREQVPAATYSARRASMMPGSFPNDYAIHDSPSSSDSSSQSDSASDSEDSEYKRKLRHAIDKEKRKRDSRLMPPPSTSRRPSFRTTHSTPAISTRSSREPLRRSSRSEVDFDHPSSSDYVDSDRTTRPVVDKRLSYTSTQSSRSARQPSVSTTSSGGRTRATTDTSVSGSGRYIAEDSRGRRTVYPSREEAERIARHLKKTTLEDDVEAYQTRVRGGLSPELTAENIKRSQQPPSRRPSSSRASASSRKSGQSKTSKSNVPAGFQIRSGGTVLHFTGDAKIEMRQGEDGEQMMIIGSGSSSARGEGSHYRYGSSAAGKSEGSSRVGRSRASSKLGRRDTIHEEDGNEVGV</sequence>